<accession>A0A2A6Z784</accession>
<organism evidence="1 2">
    <name type="scientific">Faecalibacterium langellae</name>
    <dbReference type="NCBI Taxonomy" id="3435293"/>
    <lineage>
        <taxon>Bacteria</taxon>
        <taxon>Bacillati</taxon>
        <taxon>Bacillota</taxon>
        <taxon>Clostridia</taxon>
        <taxon>Eubacteriales</taxon>
        <taxon>Oscillospiraceae</taxon>
        <taxon>Faecalibacterium</taxon>
    </lineage>
</organism>
<evidence type="ECO:0000313" key="2">
    <source>
        <dbReference type="Proteomes" id="UP000220752"/>
    </source>
</evidence>
<reference evidence="1 2" key="1">
    <citation type="journal article" date="2017" name="Front. Microbiol.">
        <title>New Insights into the Diversity of the Genus Faecalibacterium.</title>
        <authorList>
            <person name="Benevides L."/>
            <person name="Burman S."/>
            <person name="Martin R."/>
            <person name="Robert V."/>
            <person name="Thomas M."/>
            <person name="Miquel S."/>
            <person name="Chain F."/>
            <person name="Sokol H."/>
            <person name="Bermudez-Humaran L.G."/>
            <person name="Morrison M."/>
            <person name="Langella P."/>
            <person name="Azevedo V.A."/>
            <person name="Chatel J.M."/>
            <person name="Soares S."/>
        </authorList>
    </citation>
    <scope>NUCLEOTIDE SEQUENCE [LARGE SCALE GENOMIC DNA]</scope>
    <source>
        <strain evidence="2">CNCM I-4540</strain>
    </source>
</reference>
<dbReference type="Proteomes" id="UP000220752">
    <property type="component" value="Unassembled WGS sequence"/>
</dbReference>
<sequence length="86" mass="10085">MKNQKKRQLFLPKRKLSLFRCTADFFICHKFLTKRSKKGLDFSGQDEYNTISTQRNGVLKNQRADTRPFGHSKVLNYIFTIGGQEL</sequence>
<dbReference type="EMBL" id="NMTQ01000037">
    <property type="protein sequence ID" value="PDX57218.1"/>
    <property type="molecule type" value="Genomic_DNA"/>
</dbReference>
<comment type="caution">
    <text evidence="1">The sequence shown here is derived from an EMBL/GenBank/DDBJ whole genome shotgun (WGS) entry which is preliminary data.</text>
</comment>
<protein>
    <submittedName>
        <fullName evidence="1">Uncharacterized protein</fullName>
    </submittedName>
</protein>
<name>A0A2A6Z784_9FIRM</name>
<evidence type="ECO:0000313" key="1">
    <source>
        <dbReference type="EMBL" id="PDX57218.1"/>
    </source>
</evidence>
<proteinExistence type="predicted"/>
<keyword evidence="2" id="KW-1185">Reference proteome</keyword>
<gene>
    <name evidence="1" type="ORF">CGS46_11810</name>
</gene>
<dbReference type="AlphaFoldDB" id="A0A2A6Z784"/>